<name>A0A062UHP2_9PROT</name>
<reference evidence="1 2" key="1">
    <citation type="journal article" date="2014" name="Antonie Van Leeuwenhoek">
        <title>Hyphomonas beringensis sp. nov. and Hyphomonas chukchiensis sp. nov., isolated from surface seawater of the Bering Sea and Chukchi Sea.</title>
        <authorList>
            <person name="Li C."/>
            <person name="Lai Q."/>
            <person name="Li G."/>
            <person name="Dong C."/>
            <person name="Wang J."/>
            <person name="Liao Y."/>
            <person name="Shao Z."/>
        </authorList>
    </citation>
    <scope>NUCLEOTIDE SEQUENCE [LARGE SCALE GENOMIC DNA]</scope>
    <source>
        <strain evidence="1 2">BH-BN04-4</strain>
    </source>
</reference>
<dbReference type="STRING" id="1280947.HY30_16760"/>
<evidence type="ECO:0000313" key="2">
    <source>
        <dbReference type="Proteomes" id="UP000027190"/>
    </source>
</evidence>
<dbReference type="SUPFAM" id="SSF81901">
    <property type="entry name" value="HCP-like"/>
    <property type="match status" value="1"/>
</dbReference>
<evidence type="ECO:0008006" key="3">
    <source>
        <dbReference type="Google" id="ProtNLM"/>
    </source>
</evidence>
<sequence length="104" mass="11716">MIPAMRRQGENRNKTMPFADYSVDLATMLHSESAPEELYQAGLVYATGLNVEIDLIAAHKWFNLAALRGSEEAKAQRAEMAEMMSSDELKQALQAAREWLKLMN</sequence>
<accession>A0A062UHP2</accession>
<dbReference type="InterPro" id="IPR011990">
    <property type="entry name" value="TPR-like_helical_dom_sf"/>
</dbReference>
<dbReference type="EMBL" id="AWFG01000024">
    <property type="protein sequence ID" value="KCZ58145.1"/>
    <property type="molecule type" value="Genomic_DNA"/>
</dbReference>
<keyword evidence="2" id="KW-1185">Reference proteome</keyword>
<dbReference type="Proteomes" id="UP000027190">
    <property type="component" value="Unassembled WGS sequence"/>
</dbReference>
<dbReference type="eggNOG" id="COG0790">
    <property type="taxonomic scope" value="Bacteria"/>
</dbReference>
<proteinExistence type="predicted"/>
<evidence type="ECO:0000313" key="1">
    <source>
        <dbReference type="EMBL" id="KCZ58145.1"/>
    </source>
</evidence>
<comment type="caution">
    <text evidence="1">The sequence shown here is derived from an EMBL/GenBank/DDBJ whole genome shotgun (WGS) entry which is preliminary data.</text>
</comment>
<organism evidence="1 2">
    <name type="scientific">Hyphomonas chukchiensis</name>
    <dbReference type="NCBI Taxonomy" id="1280947"/>
    <lineage>
        <taxon>Bacteria</taxon>
        <taxon>Pseudomonadati</taxon>
        <taxon>Pseudomonadota</taxon>
        <taxon>Alphaproteobacteria</taxon>
        <taxon>Hyphomonadales</taxon>
        <taxon>Hyphomonadaceae</taxon>
        <taxon>Hyphomonas</taxon>
    </lineage>
</organism>
<dbReference type="AlphaFoldDB" id="A0A062UHP2"/>
<dbReference type="Gene3D" id="1.25.40.10">
    <property type="entry name" value="Tetratricopeptide repeat domain"/>
    <property type="match status" value="1"/>
</dbReference>
<dbReference type="PATRIC" id="fig|1280947.3.peg.1938"/>
<gene>
    <name evidence="1" type="ORF">HY30_16760</name>
</gene>
<protein>
    <recommendedName>
        <fullName evidence="3">Sel1 repeat family protein</fullName>
    </recommendedName>
</protein>